<reference evidence="1 2" key="1">
    <citation type="submission" date="2023-03" db="EMBL/GenBank/DDBJ databases">
        <title>Muricauda XX sp. nov. and Muricauda XXX sp. nov., two novel species isolated from Okinawa Trough.</title>
        <authorList>
            <person name="Cao W."/>
            <person name="Deng X."/>
        </authorList>
    </citation>
    <scope>NUCLEOTIDE SEQUENCE [LARGE SCALE GENOMIC DNA]</scope>
    <source>
        <strain evidence="1 2">81s02</strain>
    </source>
</reference>
<dbReference type="RefSeq" id="WP_275647815.1">
    <property type="nucleotide sequence ID" value="NZ_JARFVA010000001.1"/>
</dbReference>
<comment type="caution">
    <text evidence="1">The sequence shown here is derived from an EMBL/GenBank/DDBJ whole genome shotgun (WGS) entry which is preliminary data.</text>
</comment>
<proteinExistence type="predicted"/>
<evidence type="ECO:0000313" key="2">
    <source>
        <dbReference type="Proteomes" id="UP001217083"/>
    </source>
</evidence>
<gene>
    <name evidence="1" type="ORF">PY091_00550</name>
</gene>
<keyword evidence="2" id="KW-1185">Reference proteome</keyword>
<dbReference type="Proteomes" id="UP001217083">
    <property type="component" value="Unassembled WGS sequence"/>
</dbReference>
<organism evidence="1 2">
    <name type="scientific">Flagellimonas okinawensis</name>
    <dbReference type="NCBI Taxonomy" id="3031324"/>
    <lineage>
        <taxon>Bacteria</taxon>
        <taxon>Pseudomonadati</taxon>
        <taxon>Bacteroidota</taxon>
        <taxon>Flavobacteriia</taxon>
        <taxon>Flavobacteriales</taxon>
        <taxon>Flavobacteriaceae</taxon>
        <taxon>Flagellimonas</taxon>
    </lineage>
</organism>
<sequence length="196" mass="22837">MLYLILAIALFIGFWHLIITRKINPDHIFVKRMDPIAFTHISISNFSGRIRISPKIGDNFRYRASGKISYSINNGYRLPYGEFSFEIDDQENIILNDLVRQQSMLIGKIDEKTYNEHFGTDLYRVRLPEEYKGQHEYTRGLFPYYVPIQFTMMTSGGNKYSHQERTIITSPKGDTLLLYQNYGHMDSGEKSGIFGK</sequence>
<accession>A0ABT5XIG3</accession>
<protein>
    <submittedName>
        <fullName evidence="1">Uncharacterized protein</fullName>
    </submittedName>
</protein>
<dbReference type="EMBL" id="JARFVA010000001">
    <property type="protein sequence ID" value="MDF0705681.1"/>
    <property type="molecule type" value="Genomic_DNA"/>
</dbReference>
<name>A0ABT5XIG3_9FLAO</name>
<evidence type="ECO:0000313" key="1">
    <source>
        <dbReference type="EMBL" id="MDF0705681.1"/>
    </source>
</evidence>